<evidence type="ECO:0000313" key="2">
    <source>
        <dbReference type="Proteomes" id="UP000064967"/>
    </source>
</evidence>
<dbReference type="Proteomes" id="UP000064967">
    <property type="component" value="Chromosome"/>
</dbReference>
<keyword evidence="2" id="KW-1185">Reference proteome</keyword>
<gene>
    <name evidence="1" type="ORF">AKJ09_04937</name>
</gene>
<organism evidence="1 2">
    <name type="scientific">Labilithrix luteola</name>
    <dbReference type="NCBI Taxonomy" id="1391654"/>
    <lineage>
        <taxon>Bacteria</taxon>
        <taxon>Pseudomonadati</taxon>
        <taxon>Myxococcota</taxon>
        <taxon>Polyangia</taxon>
        <taxon>Polyangiales</taxon>
        <taxon>Labilitrichaceae</taxon>
        <taxon>Labilithrix</taxon>
    </lineage>
</organism>
<sequence length="178" mass="20722">MLFSDYVRMIRSHKHIDWAARLPREDMFYLRTPIEPLEWYPMETFERLGNAILAEVGGGDLESVRMWGRMSVDQLIATTPYLVAEGDPVETMMRFRVQRATFFDFEALELPTLTDDHAHVIIHYFMGDMAEEAASYQTMGFFERLLEQAGARAISGRFVERSWKGDPRTVLSLNWSMN</sequence>
<name>A0A0K1PXM7_9BACT</name>
<dbReference type="KEGG" id="llu:AKJ09_04937"/>
<proteinExistence type="predicted"/>
<accession>A0A0K1PXM7</accession>
<protein>
    <submittedName>
        <fullName evidence="1">Uncharacterized protein</fullName>
    </submittedName>
</protein>
<reference evidence="1 2" key="1">
    <citation type="submission" date="2015-08" db="EMBL/GenBank/DDBJ databases">
        <authorList>
            <person name="Babu N.S."/>
            <person name="Beckwith C.J."/>
            <person name="Beseler K.G."/>
            <person name="Brison A."/>
            <person name="Carone J.V."/>
            <person name="Caskin T.P."/>
            <person name="Diamond M."/>
            <person name="Durham M.E."/>
            <person name="Foxe J.M."/>
            <person name="Go M."/>
            <person name="Henderson B.A."/>
            <person name="Jones I.B."/>
            <person name="McGettigan J.A."/>
            <person name="Micheletti S.J."/>
            <person name="Nasrallah M.E."/>
            <person name="Ortiz D."/>
            <person name="Piller C.R."/>
            <person name="Privatt S.R."/>
            <person name="Schneider S.L."/>
            <person name="Sharp S."/>
            <person name="Smith T.C."/>
            <person name="Stanton J.D."/>
            <person name="Ullery H.E."/>
            <person name="Wilson R.J."/>
            <person name="Serrano M.G."/>
            <person name="Buck G."/>
            <person name="Lee V."/>
            <person name="Wang Y."/>
            <person name="Carvalho R."/>
            <person name="Voegtly L."/>
            <person name="Shi R."/>
            <person name="Duckworth R."/>
            <person name="Johnson A."/>
            <person name="Loviza R."/>
            <person name="Walstead R."/>
            <person name="Shah Z."/>
            <person name="Kiflezghi M."/>
            <person name="Wade K."/>
            <person name="Ball S.L."/>
            <person name="Bradley K.W."/>
            <person name="Asai D.J."/>
            <person name="Bowman C.A."/>
            <person name="Russell D.A."/>
            <person name="Pope W.H."/>
            <person name="Jacobs-Sera D."/>
            <person name="Hendrix R.W."/>
            <person name="Hatfull G.F."/>
        </authorList>
    </citation>
    <scope>NUCLEOTIDE SEQUENCE [LARGE SCALE GENOMIC DNA]</scope>
    <source>
        <strain evidence="1 2">DSM 27648</strain>
    </source>
</reference>
<dbReference type="EMBL" id="CP012333">
    <property type="protein sequence ID" value="AKU98273.1"/>
    <property type="molecule type" value="Genomic_DNA"/>
</dbReference>
<dbReference type="STRING" id="1391654.AKJ09_04937"/>
<dbReference type="AlphaFoldDB" id="A0A0K1PXM7"/>
<evidence type="ECO:0000313" key="1">
    <source>
        <dbReference type="EMBL" id="AKU98273.1"/>
    </source>
</evidence>